<name>A0A9P8G635_AURME</name>
<reference evidence="1" key="2">
    <citation type="submission" date="2021-08" db="EMBL/GenBank/DDBJ databases">
        <authorList>
            <person name="Gostincar C."/>
            <person name="Sun X."/>
            <person name="Song Z."/>
            <person name="Gunde-Cimerman N."/>
        </authorList>
    </citation>
    <scope>NUCLEOTIDE SEQUENCE</scope>
    <source>
        <strain evidence="1">EXF-9298</strain>
    </source>
</reference>
<comment type="caution">
    <text evidence="1">The sequence shown here is derived from an EMBL/GenBank/DDBJ whole genome shotgun (WGS) entry which is preliminary data.</text>
</comment>
<dbReference type="EMBL" id="JAHFXS010000004">
    <property type="protein sequence ID" value="KAG9991276.1"/>
    <property type="molecule type" value="Genomic_DNA"/>
</dbReference>
<evidence type="ECO:0000313" key="1">
    <source>
        <dbReference type="EMBL" id="KAG9991276.1"/>
    </source>
</evidence>
<proteinExistence type="predicted"/>
<evidence type="ECO:0000313" key="2">
    <source>
        <dbReference type="Proteomes" id="UP000729357"/>
    </source>
</evidence>
<dbReference type="Proteomes" id="UP000729357">
    <property type="component" value="Unassembled WGS sequence"/>
</dbReference>
<gene>
    <name evidence="1" type="ORF">KCU98_g531</name>
</gene>
<feature type="non-terminal residue" evidence="1">
    <location>
        <position position="128"/>
    </location>
</feature>
<organism evidence="1 2">
    <name type="scientific">Aureobasidium melanogenum</name>
    <name type="common">Aureobasidium pullulans var. melanogenum</name>
    <dbReference type="NCBI Taxonomy" id="46634"/>
    <lineage>
        <taxon>Eukaryota</taxon>
        <taxon>Fungi</taxon>
        <taxon>Dikarya</taxon>
        <taxon>Ascomycota</taxon>
        <taxon>Pezizomycotina</taxon>
        <taxon>Dothideomycetes</taxon>
        <taxon>Dothideomycetidae</taxon>
        <taxon>Dothideales</taxon>
        <taxon>Saccotheciaceae</taxon>
        <taxon>Aureobasidium</taxon>
    </lineage>
</organism>
<dbReference type="AlphaFoldDB" id="A0A9P8G635"/>
<accession>A0A9P8G635</accession>
<reference evidence="1" key="1">
    <citation type="journal article" date="2021" name="J Fungi (Basel)">
        <title>Virulence traits and population genomics of the black yeast Aureobasidium melanogenum.</title>
        <authorList>
            <person name="Cernosa A."/>
            <person name="Sun X."/>
            <person name="Gostincar C."/>
            <person name="Fang C."/>
            <person name="Gunde-Cimerman N."/>
            <person name="Song Z."/>
        </authorList>
    </citation>
    <scope>NUCLEOTIDE SEQUENCE</scope>
    <source>
        <strain evidence="1">EXF-9298</strain>
    </source>
</reference>
<sequence>MRTRGTELKILYFQHDGHQSNTKRLVYNHLLEPSDIQVVTWGVFFNDTCKSILGSPTNRIYETVMTCQRGVIRAGMIGFRENVANILAVIFIADNEQQDNQQFQQFIVRSTIQGLGISKPSRPTVPTT</sequence>
<keyword evidence="2" id="KW-1185">Reference proteome</keyword>
<protein>
    <submittedName>
        <fullName evidence="1">Uncharacterized protein</fullName>
    </submittedName>
</protein>